<dbReference type="InterPro" id="IPR014506">
    <property type="entry name" value="UCP020479_CheW"/>
</dbReference>
<dbReference type="SUPFAM" id="SSF50341">
    <property type="entry name" value="CheW-like"/>
    <property type="match status" value="1"/>
</dbReference>
<comment type="caution">
    <text evidence="2">The sequence shown here is derived from an EMBL/GenBank/DDBJ whole genome shotgun (WGS) entry which is preliminary data.</text>
</comment>
<accession>A0A3A6TQH3</accession>
<dbReference type="PIRSF" id="PIRSF020479">
    <property type="entry name" value="UCP020479_CheW"/>
    <property type="match status" value="1"/>
</dbReference>
<dbReference type="InterPro" id="IPR002545">
    <property type="entry name" value="CheW-lke_dom"/>
</dbReference>
<dbReference type="GO" id="GO:0007165">
    <property type="term" value="P:signal transduction"/>
    <property type="evidence" value="ECO:0007669"/>
    <property type="project" value="InterPro"/>
</dbReference>
<dbReference type="EMBL" id="QYYH01000028">
    <property type="protein sequence ID" value="RJY18248.1"/>
    <property type="molecule type" value="Genomic_DNA"/>
</dbReference>
<dbReference type="AlphaFoldDB" id="A0A3A6TQH3"/>
<gene>
    <name evidence="2" type="ORF">D5R81_06280</name>
</gene>
<dbReference type="SMART" id="SM00260">
    <property type="entry name" value="CheW"/>
    <property type="match status" value="1"/>
</dbReference>
<evidence type="ECO:0000259" key="1">
    <source>
        <dbReference type="PROSITE" id="PS50851"/>
    </source>
</evidence>
<dbReference type="InterPro" id="IPR036061">
    <property type="entry name" value="CheW-like_dom_sf"/>
</dbReference>
<dbReference type="OrthoDB" id="5565759at2"/>
<reference evidence="2 3" key="1">
    <citation type="submission" date="2018-09" db="EMBL/GenBank/DDBJ databases">
        <title>Phylogeny of the Shewanellaceae, and recommendation for two new genera, Pseudoshewanella and Parashewanella.</title>
        <authorList>
            <person name="Wang G."/>
        </authorList>
    </citation>
    <scope>NUCLEOTIDE SEQUENCE [LARGE SCALE GENOMIC DNA]</scope>
    <source>
        <strain evidence="2 3">KCTC 22492</strain>
    </source>
</reference>
<dbReference type="Gene3D" id="2.30.30.40">
    <property type="entry name" value="SH3 Domains"/>
    <property type="match status" value="1"/>
</dbReference>
<protein>
    <submittedName>
        <fullName evidence="2">Chemotaxis protein CheW</fullName>
    </submittedName>
</protein>
<evidence type="ECO:0000313" key="2">
    <source>
        <dbReference type="EMBL" id="RJY18248.1"/>
    </source>
</evidence>
<name>A0A3A6TQH3_9GAMM</name>
<dbReference type="Gene3D" id="2.40.50.180">
    <property type="entry name" value="CheA-289, Domain 4"/>
    <property type="match status" value="1"/>
</dbReference>
<evidence type="ECO:0000313" key="3">
    <source>
        <dbReference type="Proteomes" id="UP000273022"/>
    </source>
</evidence>
<organism evidence="2 3">
    <name type="scientific">Parashewanella spongiae</name>
    <dbReference type="NCBI Taxonomy" id="342950"/>
    <lineage>
        <taxon>Bacteria</taxon>
        <taxon>Pseudomonadati</taxon>
        <taxon>Pseudomonadota</taxon>
        <taxon>Gammaproteobacteria</taxon>
        <taxon>Alteromonadales</taxon>
        <taxon>Shewanellaceae</taxon>
        <taxon>Parashewanella</taxon>
    </lineage>
</organism>
<dbReference type="PROSITE" id="PS50851">
    <property type="entry name" value="CHEW"/>
    <property type="match status" value="1"/>
</dbReference>
<feature type="domain" description="CheW-like" evidence="1">
    <location>
        <begin position="114"/>
        <end position="252"/>
    </location>
</feature>
<sequence>MTSLIDEPVVDFFSVLLKEPTRENKAHSHLVKQKLEVTTDEVVVKTDYKDPLVQKQSLENLLSQVSVLEQVTEIENKVKETQENAVEVKIELNEPSETLVERNQANQIELLDNEFQVLFFKVAGLVLAIPLVCLGGIIKLEKVNKLIGKPDWFKGIQNNREQQINVVDTAAWVMPEKYTNELKTTISYQYVVLLEGSRWGLACESLLNADKVEKSQVNWRKKIGKRPWLAGVVKKQMCGILNVQSLIELLDNGMNCQDSVD</sequence>
<dbReference type="GO" id="GO:0006935">
    <property type="term" value="P:chemotaxis"/>
    <property type="evidence" value="ECO:0007669"/>
    <property type="project" value="InterPro"/>
</dbReference>
<dbReference type="Proteomes" id="UP000273022">
    <property type="component" value="Unassembled WGS sequence"/>
</dbReference>
<keyword evidence="3" id="KW-1185">Reference proteome</keyword>
<proteinExistence type="predicted"/>
<dbReference type="Pfam" id="PF01584">
    <property type="entry name" value="CheW"/>
    <property type="match status" value="1"/>
</dbReference>
<dbReference type="RefSeq" id="WP_121852802.1">
    <property type="nucleotide sequence ID" value="NZ_CP037952.1"/>
</dbReference>